<dbReference type="EMBL" id="UZAN01003824">
    <property type="protein sequence ID" value="VDP30441.1"/>
    <property type="molecule type" value="Genomic_DNA"/>
</dbReference>
<sequence>MGPSKNRKQSTFYSFPCVSACDVRARSTANIHSFEDKVQLKMTSDKNLLNPSGSTNHLSTAHISSYGNRRAKSQMLLNSKGDPIRHMPSHIMPELLYDLSRTGSHISLDLTSSSDEEFGSQRSVVKPNAPKVIILNAEKKKTHSKDKPTTEPVSRKTVSKPDQEIHSTYRVLIPKQPQMVKRSSMHTPQDKDFSSTNSLPSRCQSRPQSSSILLNKIVPPGSAENFMQDATYDLSRDEYDPYGLVRRNFRNWFGESIYTNPIGGANESRTSSGQFSLSSCQSAPSPWTIPRAFDRRRRRNGVRSNLITEVAVL</sequence>
<evidence type="ECO:0000313" key="3">
    <source>
        <dbReference type="Proteomes" id="UP000272942"/>
    </source>
</evidence>
<reference evidence="2 3" key="2">
    <citation type="submission" date="2018-11" db="EMBL/GenBank/DDBJ databases">
        <authorList>
            <consortium name="Pathogen Informatics"/>
        </authorList>
    </citation>
    <scope>NUCLEOTIDE SEQUENCE [LARGE SCALE GENOMIC DNA]</scope>
    <source>
        <strain evidence="2 3">Egypt</strain>
    </source>
</reference>
<dbReference type="Proteomes" id="UP000272942">
    <property type="component" value="Unassembled WGS sequence"/>
</dbReference>
<evidence type="ECO:0000313" key="4">
    <source>
        <dbReference type="WBParaSite" id="ECPE_0000088601-mRNA-1"/>
    </source>
</evidence>
<dbReference type="WBParaSite" id="ECPE_0000088601-mRNA-1">
    <property type="protein sequence ID" value="ECPE_0000088601-mRNA-1"/>
    <property type="gene ID" value="ECPE_0000088601"/>
</dbReference>
<feature type="region of interest" description="Disordered" evidence="1">
    <location>
        <begin position="138"/>
        <end position="162"/>
    </location>
</feature>
<proteinExistence type="predicted"/>
<evidence type="ECO:0000256" key="1">
    <source>
        <dbReference type="SAM" id="MobiDB-lite"/>
    </source>
</evidence>
<keyword evidence="3" id="KW-1185">Reference proteome</keyword>
<gene>
    <name evidence="2" type="ORF">ECPE_LOCUS886</name>
</gene>
<dbReference type="OrthoDB" id="6276177at2759"/>
<name>A0A183A1Q1_9TREM</name>
<evidence type="ECO:0000313" key="2">
    <source>
        <dbReference type="EMBL" id="VDP30441.1"/>
    </source>
</evidence>
<reference evidence="4" key="1">
    <citation type="submission" date="2016-06" db="UniProtKB">
        <authorList>
            <consortium name="WormBaseParasite"/>
        </authorList>
    </citation>
    <scope>IDENTIFICATION</scope>
</reference>
<feature type="compositionally biased region" description="Low complexity" evidence="1">
    <location>
        <begin position="198"/>
        <end position="210"/>
    </location>
</feature>
<protein>
    <submittedName>
        <fullName evidence="4">Expressed conserved protein</fullName>
    </submittedName>
</protein>
<accession>A0A183A1Q1</accession>
<feature type="region of interest" description="Disordered" evidence="1">
    <location>
        <begin position="178"/>
        <end position="210"/>
    </location>
</feature>
<dbReference type="AlphaFoldDB" id="A0A183A1Q1"/>
<organism evidence="4">
    <name type="scientific">Echinostoma caproni</name>
    <dbReference type="NCBI Taxonomy" id="27848"/>
    <lineage>
        <taxon>Eukaryota</taxon>
        <taxon>Metazoa</taxon>
        <taxon>Spiralia</taxon>
        <taxon>Lophotrochozoa</taxon>
        <taxon>Platyhelminthes</taxon>
        <taxon>Trematoda</taxon>
        <taxon>Digenea</taxon>
        <taxon>Plagiorchiida</taxon>
        <taxon>Echinostomata</taxon>
        <taxon>Echinostomatoidea</taxon>
        <taxon>Echinostomatidae</taxon>
        <taxon>Echinostoma</taxon>
    </lineage>
</organism>